<protein>
    <submittedName>
        <fullName evidence="1">Uncharacterized protein</fullName>
    </submittedName>
</protein>
<comment type="caution">
    <text evidence="1">The sequence shown here is derived from an EMBL/GenBank/DDBJ whole genome shotgun (WGS) entry which is preliminary data.</text>
</comment>
<proteinExistence type="predicted"/>
<sequence length="42" mass="4741">MQIKEPEGIRVERSRLVISVVKKVIMLMTVGMQDLLVSTVRG</sequence>
<organism evidence="1 2">
    <name type="scientific">Trifolium medium</name>
    <dbReference type="NCBI Taxonomy" id="97028"/>
    <lineage>
        <taxon>Eukaryota</taxon>
        <taxon>Viridiplantae</taxon>
        <taxon>Streptophyta</taxon>
        <taxon>Embryophyta</taxon>
        <taxon>Tracheophyta</taxon>
        <taxon>Spermatophyta</taxon>
        <taxon>Magnoliopsida</taxon>
        <taxon>eudicotyledons</taxon>
        <taxon>Gunneridae</taxon>
        <taxon>Pentapetalae</taxon>
        <taxon>rosids</taxon>
        <taxon>fabids</taxon>
        <taxon>Fabales</taxon>
        <taxon>Fabaceae</taxon>
        <taxon>Papilionoideae</taxon>
        <taxon>50 kb inversion clade</taxon>
        <taxon>NPAAA clade</taxon>
        <taxon>Hologalegina</taxon>
        <taxon>IRL clade</taxon>
        <taxon>Trifolieae</taxon>
        <taxon>Trifolium</taxon>
    </lineage>
</organism>
<feature type="non-terminal residue" evidence="1">
    <location>
        <position position="42"/>
    </location>
</feature>
<dbReference type="AlphaFoldDB" id="A0A392VLV8"/>
<dbReference type="Proteomes" id="UP000265520">
    <property type="component" value="Unassembled WGS sequence"/>
</dbReference>
<keyword evidence="2" id="KW-1185">Reference proteome</keyword>
<accession>A0A392VLV8</accession>
<dbReference type="EMBL" id="LXQA011216689">
    <property type="protein sequence ID" value="MCI89326.1"/>
    <property type="molecule type" value="Genomic_DNA"/>
</dbReference>
<evidence type="ECO:0000313" key="2">
    <source>
        <dbReference type="Proteomes" id="UP000265520"/>
    </source>
</evidence>
<name>A0A392VLV8_9FABA</name>
<reference evidence="1 2" key="1">
    <citation type="journal article" date="2018" name="Front. Plant Sci.">
        <title>Red Clover (Trifolium pratense) and Zigzag Clover (T. medium) - A Picture of Genomic Similarities and Differences.</title>
        <authorList>
            <person name="Dluhosova J."/>
            <person name="Istvanek J."/>
            <person name="Nedelnik J."/>
            <person name="Repkova J."/>
        </authorList>
    </citation>
    <scope>NUCLEOTIDE SEQUENCE [LARGE SCALE GENOMIC DNA]</scope>
    <source>
        <strain evidence="2">cv. 10/8</strain>
        <tissue evidence="1">Leaf</tissue>
    </source>
</reference>
<evidence type="ECO:0000313" key="1">
    <source>
        <dbReference type="EMBL" id="MCI89326.1"/>
    </source>
</evidence>